<dbReference type="InterPro" id="IPR001932">
    <property type="entry name" value="PPM-type_phosphatase-like_dom"/>
</dbReference>
<name>A0A9D2ACH0_9FIRM</name>
<dbReference type="Proteomes" id="UP000824193">
    <property type="component" value="Unassembled WGS sequence"/>
</dbReference>
<evidence type="ECO:0000313" key="3">
    <source>
        <dbReference type="Proteomes" id="UP000824193"/>
    </source>
</evidence>
<dbReference type="SMART" id="SM00332">
    <property type="entry name" value="PP2Cc"/>
    <property type="match status" value="1"/>
</dbReference>
<accession>A0A9D2ACH0</accession>
<proteinExistence type="predicted"/>
<evidence type="ECO:0000259" key="1">
    <source>
        <dbReference type="PROSITE" id="PS51746"/>
    </source>
</evidence>
<reference evidence="2" key="1">
    <citation type="journal article" date="2021" name="PeerJ">
        <title>Extensive microbial diversity within the chicken gut microbiome revealed by metagenomics and culture.</title>
        <authorList>
            <person name="Gilroy R."/>
            <person name="Ravi A."/>
            <person name="Getino M."/>
            <person name="Pursley I."/>
            <person name="Horton D.L."/>
            <person name="Alikhan N.F."/>
            <person name="Baker D."/>
            <person name="Gharbi K."/>
            <person name="Hall N."/>
            <person name="Watson M."/>
            <person name="Adriaenssens E.M."/>
            <person name="Foster-Nyarko E."/>
            <person name="Jarju S."/>
            <person name="Secka A."/>
            <person name="Antonio M."/>
            <person name="Oren A."/>
            <person name="Chaudhuri R.R."/>
            <person name="La Ragione R."/>
            <person name="Hildebrand F."/>
            <person name="Pallen M.J."/>
        </authorList>
    </citation>
    <scope>NUCLEOTIDE SEQUENCE</scope>
    <source>
        <strain evidence="2">2239</strain>
    </source>
</reference>
<protein>
    <submittedName>
        <fullName evidence="2">SpoIIE family protein phosphatase</fullName>
    </submittedName>
</protein>
<dbReference type="AlphaFoldDB" id="A0A9D2ACH0"/>
<dbReference type="SUPFAM" id="SSF81606">
    <property type="entry name" value="PP2C-like"/>
    <property type="match status" value="1"/>
</dbReference>
<comment type="caution">
    <text evidence="2">The sequence shown here is derived from an EMBL/GenBank/DDBJ whole genome shotgun (WGS) entry which is preliminary data.</text>
</comment>
<dbReference type="PROSITE" id="PS51746">
    <property type="entry name" value="PPM_2"/>
    <property type="match status" value="1"/>
</dbReference>
<dbReference type="Gene3D" id="3.60.40.10">
    <property type="entry name" value="PPM-type phosphatase domain"/>
    <property type="match status" value="1"/>
</dbReference>
<reference evidence="2" key="2">
    <citation type="submission" date="2021-04" db="EMBL/GenBank/DDBJ databases">
        <authorList>
            <person name="Gilroy R."/>
        </authorList>
    </citation>
    <scope>NUCLEOTIDE SEQUENCE</scope>
    <source>
        <strain evidence="2">2239</strain>
    </source>
</reference>
<gene>
    <name evidence="2" type="ORF">H9865_00750</name>
</gene>
<dbReference type="Pfam" id="PF13672">
    <property type="entry name" value="PP2C_2"/>
    <property type="match status" value="1"/>
</dbReference>
<dbReference type="EMBL" id="DXFW01000002">
    <property type="protein sequence ID" value="HIX04629.1"/>
    <property type="molecule type" value="Genomic_DNA"/>
</dbReference>
<dbReference type="InterPro" id="IPR036457">
    <property type="entry name" value="PPM-type-like_dom_sf"/>
</dbReference>
<sequence>MALIRYASYTDQGGRARNEDTVACRRLNADRLCVALGDGLGGHGKGEEASAAAVRAILAGWSGAADPAELKALVGRAHRAVLALQSPACRMKTTAAVLALEPGRCAWAYAGDSRIYRFEGGRLAWQSRDHSASQIAVLLGQITPDQIRFHEDRACIYRALGQEGDLEADGGETALPAGDCAFLLCTDGFWEYVLEEEMEQTLAAADSPQAWLAAMRALRRQKAPPNSDNNTAVALWLRAEPEEHREEND</sequence>
<organism evidence="2 3">
    <name type="scientific">Candidatus Allofournierella pullicola</name>
    <dbReference type="NCBI Taxonomy" id="2838596"/>
    <lineage>
        <taxon>Bacteria</taxon>
        <taxon>Bacillati</taxon>
        <taxon>Bacillota</taxon>
        <taxon>Clostridia</taxon>
        <taxon>Eubacteriales</taxon>
        <taxon>Oscillospiraceae</taxon>
        <taxon>Allofournierella</taxon>
    </lineage>
</organism>
<evidence type="ECO:0000313" key="2">
    <source>
        <dbReference type="EMBL" id="HIX04629.1"/>
    </source>
</evidence>
<dbReference type="SMART" id="SM00331">
    <property type="entry name" value="PP2C_SIG"/>
    <property type="match status" value="1"/>
</dbReference>
<feature type="domain" description="PPM-type phosphatase" evidence="1">
    <location>
        <begin position="5"/>
        <end position="237"/>
    </location>
</feature>